<feature type="transmembrane region" description="Helical" evidence="1">
    <location>
        <begin position="189"/>
        <end position="211"/>
    </location>
</feature>
<name>A0A8J6AQ43_9EUKA</name>
<accession>A0A8J6AQ43</accession>
<evidence type="ECO:0000256" key="1">
    <source>
        <dbReference type="SAM" id="Phobius"/>
    </source>
</evidence>
<evidence type="ECO:0000313" key="3">
    <source>
        <dbReference type="Proteomes" id="UP000717585"/>
    </source>
</evidence>
<feature type="transmembrane region" description="Helical" evidence="1">
    <location>
        <begin position="75"/>
        <end position="93"/>
    </location>
</feature>
<comment type="caution">
    <text evidence="2">The sequence shown here is derived from an EMBL/GenBank/DDBJ whole genome shotgun (WGS) entry which is preliminary data.</text>
</comment>
<dbReference type="AlphaFoldDB" id="A0A8J6AQ43"/>
<sequence>MATFYCKTGNSDKINIVKPNPAIIGRCIKWVSTKSDTNPGIGKWMMLHAIAWVCLFILFIPCEAIATVLTPFTGGLSHFVGVSLPVIIFYNILLGNLSESMWLCAHGQIPESLIDYFRPKSESAKGALIITIAMLLLNLVGVALPILVIIPFIMKIVTQPTIGFIKANYPEYSAGDIVKKQVEVFTKNWVYQVVFNLLTSIVMLFEIITLFSGTIITRPIMHAVFVYYHGLVFGEVVDVDDEADAKQAVETTNPLARKPENQE</sequence>
<keyword evidence="3" id="KW-1185">Reference proteome</keyword>
<keyword evidence="1" id="KW-1133">Transmembrane helix</keyword>
<organism evidence="2 3">
    <name type="scientific">Carpediemonas membranifera</name>
    <dbReference type="NCBI Taxonomy" id="201153"/>
    <lineage>
        <taxon>Eukaryota</taxon>
        <taxon>Metamonada</taxon>
        <taxon>Carpediemonas-like organisms</taxon>
        <taxon>Carpediemonas</taxon>
    </lineage>
</organism>
<dbReference type="Proteomes" id="UP000717585">
    <property type="component" value="Unassembled WGS sequence"/>
</dbReference>
<reference evidence="2" key="1">
    <citation type="submission" date="2021-05" db="EMBL/GenBank/DDBJ databases">
        <title>A free-living protist that lacks canonical eukaryotic 1 DNA replication and segregation systems.</title>
        <authorList>
            <person name="Salas-Leiva D.E."/>
            <person name="Tromer E.C."/>
            <person name="Curtis B.A."/>
            <person name="Jerlstrom-Hultqvist J."/>
            <person name="Kolisko M."/>
            <person name="Yi Z."/>
            <person name="Salas-Leiva J.S."/>
            <person name="Gallot-Lavallee L."/>
            <person name="Kops G.J.P.L."/>
            <person name="Archibald J.M."/>
            <person name="Simpson A.G.B."/>
            <person name="Roger A.J."/>
        </authorList>
    </citation>
    <scope>NUCLEOTIDE SEQUENCE</scope>
    <source>
        <strain evidence="2">BICM</strain>
    </source>
</reference>
<feature type="transmembrane region" description="Helical" evidence="1">
    <location>
        <begin position="49"/>
        <end position="69"/>
    </location>
</feature>
<protein>
    <submittedName>
        <fullName evidence="2">Uncharacterized protein</fullName>
    </submittedName>
</protein>
<gene>
    <name evidence="2" type="ORF">J8273_7844</name>
</gene>
<feature type="transmembrane region" description="Helical" evidence="1">
    <location>
        <begin position="127"/>
        <end position="154"/>
    </location>
</feature>
<dbReference type="EMBL" id="JAHDYR010000064">
    <property type="protein sequence ID" value="KAG9390493.1"/>
    <property type="molecule type" value="Genomic_DNA"/>
</dbReference>
<proteinExistence type="predicted"/>
<keyword evidence="1" id="KW-0472">Membrane</keyword>
<keyword evidence="1" id="KW-0812">Transmembrane</keyword>
<evidence type="ECO:0000313" key="2">
    <source>
        <dbReference type="EMBL" id="KAG9390493.1"/>
    </source>
</evidence>